<comment type="caution">
    <text evidence="2">The sequence shown here is derived from an EMBL/GenBank/DDBJ whole genome shotgun (WGS) entry which is preliminary data.</text>
</comment>
<sequence length="101" mass="11626">MASALFYLKYSIVARESKHLLSDAPSLYLYLSVAFIYPITSFRLWYGVLLTFSSLSSFFHSPLIHSSHLFLQIIHNPPMHQIPIHNSPFSHNTKTTNPEFT</sequence>
<name>A0A5N6K6A7_MONLA</name>
<evidence type="ECO:0000256" key="1">
    <source>
        <dbReference type="SAM" id="Phobius"/>
    </source>
</evidence>
<accession>A0A5N6K6A7</accession>
<keyword evidence="1" id="KW-0472">Membrane</keyword>
<evidence type="ECO:0000313" key="3">
    <source>
        <dbReference type="Proteomes" id="UP000326757"/>
    </source>
</evidence>
<proteinExistence type="predicted"/>
<dbReference type="Proteomes" id="UP000326757">
    <property type="component" value="Unassembled WGS sequence"/>
</dbReference>
<feature type="transmembrane region" description="Helical" evidence="1">
    <location>
        <begin position="27"/>
        <end position="46"/>
    </location>
</feature>
<organism evidence="2 3">
    <name type="scientific">Monilinia laxa</name>
    <name type="common">Brown rot fungus</name>
    <name type="synonym">Sclerotinia laxa</name>
    <dbReference type="NCBI Taxonomy" id="61186"/>
    <lineage>
        <taxon>Eukaryota</taxon>
        <taxon>Fungi</taxon>
        <taxon>Dikarya</taxon>
        <taxon>Ascomycota</taxon>
        <taxon>Pezizomycotina</taxon>
        <taxon>Leotiomycetes</taxon>
        <taxon>Helotiales</taxon>
        <taxon>Sclerotiniaceae</taxon>
        <taxon>Monilinia</taxon>
    </lineage>
</organism>
<protein>
    <submittedName>
        <fullName evidence="2">Uncharacterized protein</fullName>
    </submittedName>
</protein>
<dbReference type="EMBL" id="VIGI01000007">
    <property type="protein sequence ID" value="KAB8298042.1"/>
    <property type="molecule type" value="Genomic_DNA"/>
</dbReference>
<keyword evidence="3" id="KW-1185">Reference proteome</keyword>
<keyword evidence="1" id="KW-0812">Transmembrane</keyword>
<evidence type="ECO:0000313" key="2">
    <source>
        <dbReference type="EMBL" id="KAB8298042.1"/>
    </source>
</evidence>
<keyword evidence="1" id="KW-1133">Transmembrane helix</keyword>
<reference evidence="2 3" key="1">
    <citation type="submission" date="2019-06" db="EMBL/GenBank/DDBJ databases">
        <title>Genome Sequence of the Brown Rot Fungal Pathogen Monilinia laxa.</title>
        <authorList>
            <person name="De Miccolis Angelini R.M."/>
            <person name="Landi L."/>
            <person name="Abate D."/>
            <person name="Pollastro S."/>
            <person name="Romanazzi G."/>
            <person name="Faretra F."/>
        </authorList>
    </citation>
    <scope>NUCLEOTIDE SEQUENCE [LARGE SCALE GENOMIC DNA]</scope>
    <source>
        <strain evidence="2 3">Mlax316</strain>
    </source>
</reference>
<gene>
    <name evidence="2" type="ORF">EYC80_001814</name>
</gene>
<dbReference type="AlphaFoldDB" id="A0A5N6K6A7"/>